<feature type="transmembrane region" description="Helical" evidence="2">
    <location>
        <begin position="38"/>
        <end position="56"/>
    </location>
</feature>
<feature type="region of interest" description="Disordered" evidence="1">
    <location>
        <begin position="101"/>
        <end position="122"/>
    </location>
</feature>
<evidence type="ECO:0000256" key="2">
    <source>
        <dbReference type="SAM" id="Phobius"/>
    </source>
</evidence>
<organism evidence="3 4">
    <name type="scientific">Nocardia cyriacigeorgica</name>
    <dbReference type="NCBI Taxonomy" id="135487"/>
    <lineage>
        <taxon>Bacteria</taxon>
        <taxon>Bacillati</taxon>
        <taxon>Actinomycetota</taxon>
        <taxon>Actinomycetes</taxon>
        <taxon>Mycobacteriales</taxon>
        <taxon>Nocardiaceae</taxon>
        <taxon>Nocardia</taxon>
    </lineage>
</organism>
<feature type="transmembrane region" description="Helical" evidence="2">
    <location>
        <begin position="137"/>
        <end position="156"/>
    </location>
</feature>
<evidence type="ECO:0000313" key="4">
    <source>
        <dbReference type="Proteomes" id="UP000468928"/>
    </source>
</evidence>
<reference evidence="3 4" key="1">
    <citation type="submission" date="2020-01" db="EMBL/GenBank/DDBJ databases">
        <title>Genetics and antimicrobial susceptibilities of Nocardia species isolated from the soil; a comparison with species isolated from humans.</title>
        <authorList>
            <person name="Carrasco G."/>
            <person name="Monzon S."/>
            <person name="Sansegundo M."/>
            <person name="Garcia E."/>
            <person name="Garrido N."/>
            <person name="Medina M.J."/>
            <person name="Villalon P."/>
            <person name="Ramirez-Arocha A.C."/>
            <person name="Jimenez P."/>
            <person name="Cuesta I."/>
            <person name="Valdezate S."/>
        </authorList>
    </citation>
    <scope>NUCLEOTIDE SEQUENCE [LARGE SCALE GENOMIC DNA]</scope>
    <source>
        <strain evidence="3 4">CNM20110639</strain>
    </source>
</reference>
<proteinExistence type="predicted"/>
<keyword evidence="2" id="KW-0812">Transmembrane</keyword>
<feature type="region of interest" description="Disordered" evidence="1">
    <location>
        <begin position="65"/>
        <end position="87"/>
    </location>
</feature>
<accession>A0A6P1DGS8</accession>
<keyword evidence="2" id="KW-1133">Transmembrane helix</keyword>
<comment type="caution">
    <text evidence="3">The sequence shown here is derived from an EMBL/GenBank/DDBJ whole genome shotgun (WGS) entry which is preliminary data.</text>
</comment>
<dbReference type="EMBL" id="JAAGUZ010000102">
    <property type="protein sequence ID" value="NEW47773.1"/>
    <property type="molecule type" value="Genomic_DNA"/>
</dbReference>
<dbReference type="Proteomes" id="UP000468928">
    <property type="component" value="Unassembled WGS sequence"/>
</dbReference>
<dbReference type="AlphaFoldDB" id="A0A6P1DGS8"/>
<feature type="transmembrane region" description="Helical" evidence="2">
    <location>
        <begin position="12"/>
        <end position="32"/>
    </location>
</feature>
<feature type="compositionally biased region" description="Gly residues" evidence="1">
    <location>
        <begin position="70"/>
        <end position="79"/>
    </location>
</feature>
<evidence type="ECO:0000313" key="3">
    <source>
        <dbReference type="EMBL" id="NEW47773.1"/>
    </source>
</evidence>
<evidence type="ECO:0000256" key="1">
    <source>
        <dbReference type="SAM" id="MobiDB-lite"/>
    </source>
</evidence>
<feature type="compositionally biased region" description="Low complexity" evidence="1">
    <location>
        <begin position="101"/>
        <end position="121"/>
    </location>
</feature>
<protein>
    <submittedName>
        <fullName evidence="3">Uncharacterized protein</fullName>
    </submittedName>
</protein>
<dbReference type="RefSeq" id="WP_163830177.1">
    <property type="nucleotide sequence ID" value="NZ_JAAGUZ010000102.1"/>
</dbReference>
<keyword evidence="2" id="KW-0472">Membrane</keyword>
<name>A0A6P1DGS8_9NOCA</name>
<feature type="transmembrane region" description="Helical" evidence="2">
    <location>
        <begin position="182"/>
        <end position="200"/>
    </location>
</feature>
<gene>
    <name evidence="3" type="ORF">GV789_25550</name>
</gene>
<sequence>MVREPSPAGRPAFGRGAVLLACLVGLALIGALTRPFHWTSTVLVVLLGIAALVMALRALTSVDAPSAAGPRGGDVGGTPAGRMSDRPEMLSSGVMWREQGADSNAAGSGSAGGAADSVDGVGSRGGQAGPAALRRGVVVWSTLLVAILVWEGYAYVRQPDRSVSHYDYPTLSTLIDPVLEQGPLRLVGWLAWLAAGWWLVRR</sequence>